<proteinExistence type="predicted"/>
<protein>
    <submittedName>
        <fullName evidence="2">Uncharacterized protein</fullName>
    </submittedName>
</protein>
<name>U2K8V9_9FIRM</name>
<gene>
    <name evidence="2" type="ORF">RUMCAL_01788</name>
</gene>
<sequence length="59" mass="7165">MRAAIAILIFHVSYIISYFFRLVKRNLTNHLQIRQLFRHFTQFFLKTVPMLFAGLRDFC</sequence>
<organism evidence="2 3">
    <name type="scientific">Ruminococcus callidus ATCC 27760</name>
    <dbReference type="NCBI Taxonomy" id="411473"/>
    <lineage>
        <taxon>Bacteria</taxon>
        <taxon>Bacillati</taxon>
        <taxon>Bacillota</taxon>
        <taxon>Clostridia</taxon>
        <taxon>Eubacteriales</taxon>
        <taxon>Oscillospiraceae</taxon>
        <taxon>Ruminococcus</taxon>
    </lineage>
</organism>
<dbReference type="AlphaFoldDB" id="U2K8V9"/>
<evidence type="ECO:0000313" key="3">
    <source>
        <dbReference type="Proteomes" id="UP000016662"/>
    </source>
</evidence>
<evidence type="ECO:0000256" key="1">
    <source>
        <dbReference type="SAM" id="Phobius"/>
    </source>
</evidence>
<comment type="caution">
    <text evidence="2">The sequence shown here is derived from an EMBL/GenBank/DDBJ whole genome shotgun (WGS) entry which is preliminary data.</text>
</comment>
<dbReference type="Proteomes" id="UP000016662">
    <property type="component" value="Unassembled WGS sequence"/>
</dbReference>
<dbReference type="EMBL" id="AWVF01000227">
    <property type="protein sequence ID" value="ERJ94946.1"/>
    <property type="molecule type" value="Genomic_DNA"/>
</dbReference>
<keyword evidence="3" id="KW-1185">Reference proteome</keyword>
<keyword evidence="1" id="KW-0472">Membrane</keyword>
<evidence type="ECO:0000313" key="2">
    <source>
        <dbReference type="EMBL" id="ERJ94946.1"/>
    </source>
</evidence>
<reference evidence="2 3" key="1">
    <citation type="submission" date="2013-07" db="EMBL/GenBank/DDBJ databases">
        <authorList>
            <person name="Weinstock G."/>
            <person name="Sodergren E."/>
            <person name="Wylie T."/>
            <person name="Fulton L."/>
            <person name="Fulton R."/>
            <person name="Fronick C."/>
            <person name="O'Laughlin M."/>
            <person name="Godfrey J."/>
            <person name="Miner T."/>
            <person name="Herter B."/>
            <person name="Appelbaum E."/>
            <person name="Cordes M."/>
            <person name="Lek S."/>
            <person name="Wollam A."/>
            <person name="Pepin K.H."/>
            <person name="Palsikar V.B."/>
            <person name="Mitreva M."/>
            <person name="Wilson R.K."/>
        </authorList>
    </citation>
    <scope>NUCLEOTIDE SEQUENCE [LARGE SCALE GENOMIC DNA]</scope>
    <source>
        <strain evidence="2 3">ATCC 27760</strain>
    </source>
</reference>
<dbReference type="HOGENOM" id="CLU_2957905_0_0_9"/>
<keyword evidence="1" id="KW-0812">Transmembrane</keyword>
<dbReference type="STRING" id="411473.RUMCAL_01788"/>
<feature type="transmembrane region" description="Helical" evidence="1">
    <location>
        <begin position="6"/>
        <end position="23"/>
    </location>
</feature>
<keyword evidence="1" id="KW-1133">Transmembrane helix</keyword>
<accession>U2K8V9</accession>